<sequence length="151" mass="16711">MTSPAYSHPSLYTHSFYTAIVFEFVLRVYRQEHGKHLCMDTTNAVCGVLCLHALSLYLPTSSALSMKGCIMWKANTIARLHNINEIAPYKFSQVVILVHPCIQLICSLLSCCGGPVVTVLSCRPERCGFDRGPDNHVLMPEACPLCNFSAC</sequence>
<evidence type="ECO:0000256" key="1">
    <source>
        <dbReference type="SAM" id="Phobius"/>
    </source>
</evidence>
<proteinExistence type="predicted"/>
<keyword evidence="1" id="KW-0812">Transmembrane</keyword>
<keyword evidence="1" id="KW-1133">Transmembrane helix</keyword>
<accession>A0A224YFZ1</accession>
<name>A0A224YFZ1_9ACAR</name>
<protein>
    <submittedName>
        <fullName evidence="2">Uncharacterized protein</fullName>
    </submittedName>
</protein>
<evidence type="ECO:0000313" key="2">
    <source>
        <dbReference type="EMBL" id="MAA12712.1"/>
    </source>
</evidence>
<organism evidence="2">
    <name type="scientific">Rhipicephalus zambeziensis</name>
    <dbReference type="NCBI Taxonomy" id="60191"/>
    <lineage>
        <taxon>Eukaryota</taxon>
        <taxon>Metazoa</taxon>
        <taxon>Ecdysozoa</taxon>
        <taxon>Arthropoda</taxon>
        <taxon>Chelicerata</taxon>
        <taxon>Arachnida</taxon>
        <taxon>Acari</taxon>
        <taxon>Parasitiformes</taxon>
        <taxon>Ixodida</taxon>
        <taxon>Ixodoidea</taxon>
        <taxon>Ixodidae</taxon>
        <taxon>Rhipicephalinae</taxon>
        <taxon>Rhipicephalus</taxon>
        <taxon>Rhipicephalus</taxon>
    </lineage>
</organism>
<reference evidence="2" key="1">
    <citation type="journal article" date="2017" name="Parasit. Vectors">
        <title>Sialotranscriptomics of Rhipicephalus zambeziensis reveals intricate expression profiles of secretory proteins and suggests tight temporal transcriptional regulation during blood-feeding.</title>
        <authorList>
            <person name="de Castro M.H."/>
            <person name="de Klerk D."/>
            <person name="Pienaar R."/>
            <person name="Rees D.J.G."/>
            <person name="Mans B.J."/>
        </authorList>
    </citation>
    <scope>NUCLEOTIDE SEQUENCE</scope>
    <source>
        <tissue evidence="2">Salivary glands</tissue>
    </source>
</reference>
<feature type="transmembrane region" description="Helical" evidence="1">
    <location>
        <begin position="12"/>
        <end position="29"/>
    </location>
</feature>
<dbReference type="EMBL" id="GFPF01001566">
    <property type="protein sequence ID" value="MAA12712.1"/>
    <property type="molecule type" value="Transcribed_RNA"/>
</dbReference>
<dbReference type="AlphaFoldDB" id="A0A224YFZ1"/>
<keyword evidence="1" id="KW-0472">Membrane</keyword>